<dbReference type="OrthoDB" id="9780310at2"/>
<dbReference type="EMBL" id="ASRX01000025">
    <property type="protein sequence ID" value="EYF05283.1"/>
    <property type="molecule type" value="Genomic_DNA"/>
</dbReference>
<reference evidence="1 2" key="1">
    <citation type="submission" date="2013-05" db="EMBL/GenBank/DDBJ databases">
        <title>Genome assembly of Chondromyces apiculatus DSM 436.</title>
        <authorList>
            <person name="Sharma G."/>
            <person name="Khatri I."/>
            <person name="Kaur C."/>
            <person name="Mayilraj S."/>
            <person name="Subramanian S."/>
        </authorList>
    </citation>
    <scope>NUCLEOTIDE SEQUENCE [LARGE SCALE GENOMIC DNA]</scope>
    <source>
        <strain evidence="1 2">DSM 436</strain>
    </source>
</reference>
<evidence type="ECO:0000313" key="1">
    <source>
        <dbReference type="EMBL" id="EYF05283.1"/>
    </source>
</evidence>
<dbReference type="Proteomes" id="UP000019678">
    <property type="component" value="Unassembled WGS sequence"/>
</dbReference>
<name>A0A017T7N5_9BACT</name>
<dbReference type="PANTHER" id="PTHR30348:SF4">
    <property type="entry name" value="DUF72 DOMAIN-CONTAINING PROTEIN"/>
    <property type="match status" value="1"/>
</dbReference>
<dbReference type="STRING" id="1192034.CAP_3424"/>
<evidence type="ECO:0000313" key="2">
    <source>
        <dbReference type="Proteomes" id="UP000019678"/>
    </source>
</evidence>
<dbReference type="AlphaFoldDB" id="A0A017T7N5"/>
<evidence type="ECO:0008006" key="3">
    <source>
        <dbReference type="Google" id="ProtNLM"/>
    </source>
</evidence>
<dbReference type="InterPro" id="IPR002763">
    <property type="entry name" value="DUF72"/>
</dbReference>
<dbReference type="RefSeq" id="WP_044242521.1">
    <property type="nucleotide sequence ID" value="NZ_ASRX01000025.1"/>
</dbReference>
<dbReference type="SUPFAM" id="SSF117396">
    <property type="entry name" value="TM1631-like"/>
    <property type="match status" value="1"/>
</dbReference>
<proteinExistence type="predicted"/>
<gene>
    <name evidence="1" type="ORF">CAP_3424</name>
</gene>
<comment type="caution">
    <text evidence="1">The sequence shown here is derived from an EMBL/GenBank/DDBJ whole genome shotgun (WGS) entry which is preliminary data.</text>
</comment>
<protein>
    <recommendedName>
        <fullName evidence="3">DUF72 domain-containing protein</fullName>
    </recommendedName>
</protein>
<dbReference type="Gene3D" id="3.20.20.410">
    <property type="entry name" value="Protein of unknown function UPF0759"/>
    <property type="match status" value="1"/>
</dbReference>
<dbReference type="Pfam" id="PF01904">
    <property type="entry name" value="DUF72"/>
    <property type="match status" value="1"/>
</dbReference>
<organism evidence="1 2">
    <name type="scientific">Chondromyces apiculatus DSM 436</name>
    <dbReference type="NCBI Taxonomy" id="1192034"/>
    <lineage>
        <taxon>Bacteria</taxon>
        <taxon>Pseudomonadati</taxon>
        <taxon>Myxococcota</taxon>
        <taxon>Polyangia</taxon>
        <taxon>Polyangiales</taxon>
        <taxon>Polyangiaceae</taxon>
        <taxon>Chondromyces</taxon>
    </lineage>
</organism>
<accession>A0A017T7N5</accession>
<dbReference type="InterPro" id="IPR036520">
    <property type="entry name" value="UPF0759_sf"/>
</dbReference>
<dbReference type="eggNOG" id="COG1801">
    <property type="taxonomic scope" value="Bacteria"/>
</dbReference>
<keyword evidence="2" id="KW-1185">Reference proteome</keyword>
<sequence length="240" mass="25968">MARVLVGLPEFQGKIEKYKDRFDMVEIRPVDTSVPRPPTLRRWRKAVPPTFVFSVILPRVVGALAAGAELDTALASALGVAATLEARCIVLQTPPDVRPTAANRKKIADLFARIPPEGVVRAWEPSGIWEAEDVIATARAAGVLPIFDAARDDLPSGPIVYTRLRALGKSSSLSEASLQRVADALRGRREAFVIVEGRGGTRTRQALLTATARSRAELGDAGTVRPVIMPMTLKAEDEEQ</sequence>
<dbReference type="PANTHER" id="PTHR30348">
    <property type="entry name" value="UNCHARACTERIZED PROTEIN YECE"/>
    <property type="match status" value="1"/>
</dbReference>